<dbReference type="PANTHER" id="PTHR30606:SF10">
    <property type="entry name" value="PHOSPHATIDYLINOSITOL MANNOSIDE ACYLTRANSFERASE"/>
    <property type="match status" value="1"/>
</dbReference>
<evidence type="ECO:0000313" key="7">
    <source>
        <dbReference type="EMBL" id="HFT93462.1"/>
    </source>
</evidence>
<sequence length="308" mass="35202">MKAVHMSFRVPCFVQKLLLVTLRWGVCMLPEKSALFLGTRIGDFLRILTPKKILILRDNLSKCNMVLNRRETPQNFERRVFRHFGMFGVEFLRMKILSDEMVREKFSSGGWNGIEHLVQELERGKGAIVFSGHIGNWEMVIRRMALDLATSPNTVIRPIKNPAVHDFVVRHREVYGGGRSILSTGGIRPLIRALSRGEVLNIVIDQNAMAEEGEFVPFFGRLACTYSTLAKLSLFLGTSVIPALSYRLPDGIHHAALFAPPIPPILNLPKSEAIHKMTERYSNFLEEAIRAHPEQWIWMHRRWKTVPP</sequence>
<dbReference type="EMBL" id="DTMM01000114">
    <property type="protein sequence ID" value="HFT93462.1"/>
    <property type="molecule type" value="Genomic_DNA"/>
</dbReference>
<accession>A0A7C3LSF7</accession>
<evidence type="ECO:0000256" key="2">
    <source>
        <dbReference type="ARBA" id="ARBA00022475"/>
    </source>
</evidence>
<protein>
    <recommendedName>
        <fullName evidence="8">Lipid A biosynthesis acyltransferase</fullName>
    </recommendedName>
</protein>
<proteinExistence type="predicted"/>
<name>A0A7C3LSF7_9BACT</name>
<gene>
    <name evidence="7" type="ORF">ENX03_05890</name>
</gene>
<dbReference type="GO" id="GO:0009247">
    <property type="term" value="P:glycolipid biosynthetic process"/>
    <property type="evidence" value="ECO:0007669"/>
    <property type="project" value="UniProtKB-ARBA"/>
</dbReference>
<keyword evidence="3" id="KW-0997">Cell inner membrane</keyword>
<dbReference type="Pfam" id="PF03279">
    <property type="entry name" value="Lip_A_acyltrans"/>
    <property type="match status" value="1"/>
</dbReference>
<comment type="caution">
    <text evidence="7">The sequence shown here is derived from an EMBL/GenBank/DDBJ whole genome shotgun (WGS) entry which is preliminary data.</text>
</comment>
<dbReference type="PANTHER" id="PTHR30606">
    <property type="entry name" value="LIPID A BIOSYNTHESIS LAUROYL ACYLTRANSFERASE"/>
    <property type="match status" value="1"/>
</dbReference>
<dbReference type="PIRSF" id="PIRSF026649">
    <property type="entry name" value="MsbB"/>
    <property type="match status" value="1"/>
</dbReference>
<dbReference type="GO" id="GO:0005886">
    <property type="term" value="C:plasma membrane"/>
    <property type="evidence" value="ECO:0007669"/>
    <property type="project" value="UniProtKB-SubCell"/>
</dbReference>
<evidence type="ECO:0000256" key="6">
    <source>
        <dbReference type="ARBA" id="ARBA00023315"/>
    </source>
</evidence>
<comment type="subcellular location">
    <subcellularLocation>
        <location evidence="1">Cell inner membrane</location>
    </subcellularLocation>
</comment>
<evidence type="ECO:0000256" key="5">
    <source>
        <dbReference type="ARBA" id="ARBA00023136"/>
    </source>
</evidence>
<dbReference type="InterPro" id="IPR004960">
    <property type="entry name" value="LipA_acyltrans"/>
</dbReference>
<keyword evidence="5" id="KW-0472">Membrane</keyword>
<dbReference type="GO" id="GO:0016746">
    <property type="term" value="F:acyltransferase activity"/>
    <property type="evidence" value="ECO:0007669"/>
    <property type="project" value="UniProtKB-KW"/>
</dbReference>
<keyword evidence="4" id="KW-0808">Transferase</keyword>
<dbReference type="CDD" id="cd07984">
    <property type="entry name" value="LPLAT_LABLAT-like"/>
    <property type="match status" value="1"/>
</dbReference>
<reference evidence="7" key="1">
    <citation type="journal article" date="2020" name="mSystems">
        <title>Genome- and Community-Level Interaction Insights into Carbon Utilization and Element Cycling Functions of Hydrothermarchaeota in Hydrothermal Sediment.</title>
        <authorList>
            <person name="Zhou Z."/>
            <person name="Liu Y."/>
            <person name="Xu W."/>
            <person name="Pan J."/>
            <person name="Luo Z.H."/>
            <person name="Li M."/>
        </authorList>
    </citation>
    <scope>NUCLEOTIDE SEQUENCE [LARGE SCALE GENOMIC DNA]</scope>
    <source>
        <strain evidence="7">SpSt-902</strain>
    </source>
</reference>
<evidence type="ECO:0000256" key="4">
    <source>
        <dbReference type="ARBA" id="ARBA00022679"/>
    </source>
</evidence>
<keyword evidence="2" id="KW-1003">Cell membrane</keyword>
<evidence type="ECO:0008006" key="8">
    <source>
        <dbReference type="Google" id="ProtNLM"/>
    </source>
</evidence>
<dbReference type="AlphaFoldDB" id="A0A7C3LSF7"/>
<keyword evidence="6" id="KW-0012">Acyltransferase</keyword>
<organism evidence="7">
    <name type="scientific">Leptospirillum ferriphilum</name>
    <dbReference type="NCBI Taxonomy" id="178606"/>
    <lineage>
        <taxon>Bacteria</taxon>
        <taxon>Pseudomonadati</taxon>
        <taxon>Nitrospirota</taxon>
        <taxon>Nitrospiria</taxon>
        <taxon>Nitrospirales</taxon>
        <taxon>Nitrospiraceae</taxon>
        <taxon>Leptospirillum</taxon>
    </lineage>
</organism>
<evidence type="ECO:0000256" key="3">
    <source>
        <dbReference type="ARBA" id="ARBA00022519"/>
    </source>
</evidence>
<evidence type="ECO:0000256" key="1">
    <source>
        <dbReference type="ARBA" id="ARBA00004533"/>
    </source>
</evidence>